<keyword evidence="7 8" id="KW-0539">Nucleus</keyword>
<dbReference type="Proteomes" id="UP000011115">
    <property type="component" value="Unassembled WGS sequence"/>
</dbReference>
<dbReference type="HOGENOM" id="CLU_011058_0_1_1"/>
<keyword evidence="3" id="KW-0805">Transcription regulation</keyword>
<evidence type="ECO:0000256" key="1">
    <source>
        <dbReference type="ARBA" id="ARBA00004123"/>
    </source>
</evidence>
<accession>M1BZP0</accession>
<reference evidence="11" key="1">
    <citation type="journal article" date="2011" name="Nature">
        <title>Genome sequence and analysis of the tuber crop potato.</title>
        <authorList>
            <consortium name="The Potato Genome Sequencing Consortium"/>
        </authorList>
    </citation>
    <scope>NUCLEOTIDE SEQUENCE [LARGE SCALE GENOMIC DNA]</scope>
    <source>
        <strain evidence="11">cv. DM1-3 516 R44</strain>
    </source>
</reference>
<dbReference type="InterPro" id="IPR001356">
    <property type="entry name" value="HD"/>
</dbReference>
<evidence type="ECO:0000256" key="8">
    <source>
        <dbReference type="PROSITE-ProRule" id="PRU00108"/>
    </source>
</evidence>
<evidence type="ECO:0000256" key="5">
    <source>
        <dbReference type="ARBA" id="ARBA00023155"/>
    </source>
</evidence>
<dbReference type="Gene3D" id="1.10.10.60">
    <property type="entry name" value="Homeodomain-like"/>
    <property type="match status" value="1"/>
</dbReference>
<dbReference type="STRING" id="4113.M1BZP0"/>
<dbReference type="OMA" id="AMNTHYS"/>
<evidence type="ECO:0000259" key="9">
    <source>
        <dbReference type="PROSITE" id="PS50071"/>
    </source>
</evidence>
<reference evidence="10" key="2">
    <citation type="submission" date="2015-06" db="UniProtKB">
        <authorList>
            <consortium name="EnsemblPlants"/>
        </authorList>
    </citation>
    <scope>IDENTIFICATION</scope>
    <source>
        <strain evidence="10">DM1-3 516 R44</strain>
    </source>
</reference>
<dbReference type="GO" id="GO:0005634">
    <property type="term" value="C:nucleus"/>
    <property type="evidence" value="ECO:0000318"/>
    <property type="project" value="GO_Central"/>
</dbReference>
<dbReference type="eggNOG" id="KOG0773">
    <property type="taxonomic scope" value="Eukaryota"/>
</dbReference>
<dbReference type="GO" id="GO:0006355">
    <property type="term" value="P:regulation of DNA-templated transcription"/>
    <property type="evidence" value="ECO:0007669"/>
    <property type="project" value="InterPro"/>
</dbReference>
<dbReference type="SUPFAM" id="SSF46689">
    <property type="entry name" value="Homeodomain-like"/>
    <property type="match status" value="1"/>
</dbReference>
<evidence type="ECO:0000256" key="4">
    <source>
        <dbReference type="ARBA" id="ARBA00023125"/>
    </source>
</evidence>
<keyword evidence="11" id="KW-1185">Reference proteome</keyword>
<protein>
    <submittedName>
        <fullName evidence="10">Homeodomain protein</fullName>
    </submittedName>
</protein>
<dbReference type="Gramene" id="PGSC0003DMT400056612">
    <property type="protein sequence ID" value="PGSC0003DMT400056612"/>
    <property type="gene ID" value="PGSC0003DMG400022011"/>
</dbReference>
<evidence type="ECO:0000256" key="2">
    <source>
        <dbReference type="ARBA" id="ARBA00006454"/>
    </source>
</evidence>
<evidence type="ECO:0000313" key="10">
    <source>
        <dbReference type="EnsemblPlants" id="PGSC0003DMT400056612"/>
    </source>
</evidence>
<dbReference type="GO" id="GO:0003677">
    <property type="term" value="F:DNA binding"/>
    <property type="evidence" value="ECO:0007669"/>
    <property type="project" value="UniProtKB-UniRule"/>
</dbReference>
<keyword evidence="5 8" id="KW-0371">Homeobox</keyword>
<dbReference type="InterPro" id="IPR009057">
    <property type="entry name" value="Homeodomain-like_sf"/>
</dbReference>
<evidence type="ECO:0000256" key="3">
    <source>
        <dbReference type="ARBA" id="ARBA00023015"/>
    </source>
</evidence>
<comment type="similarity">
    <text evidence="2">Belongs to the TALE/BELL homeobox family.</text>
</comment>
<name>M1BZP0_SOLTU</name>
<dbReference type="PaxDb" id="4113-PGSC0003DMT400056612"/>
<sequence>MGFGAAVPYTALAQKAMSRHFKCLKDGVAAQLKKTCEALGEKDASSSSGLTKGETPRLKVLEQSLRQQRAFQQMGMMEQEAWRPQRGLPERSVNILRAWLFEHFLHPYPSDADKHLLARQTGLSRNQVANWFINARVRLWKPMVEEMYQREVNEDDDDDMLENQNRTNTQTPTPNIIITTNSNITETKSAATATIASDKKPQINVSENDPSIVAMNTHYSSSMPTQLTNFSTIQDESDHILYRRSGAEYGTTNMASNSEIGSNMITFGTTTASDVSLTLGLRHAGNLPENTHFFG</sequence>
<dbReference type="EnsemblPlants" id="PGSC0003DMT400056612">
    <property type="protein sequence ID" value="PGSC0003DMT400056612"/>
    <property type="gene ID" value="PGSC0003DMG400022011"/>
</dbReference>
<dbReference type="PROSITE" id="PS50071">
    <property type="entry name" value="HOMEOBOX_2"/>
    <property type="match status" value="1"/>
</dbReference>
<comment type="subcellular location">
    <subcellularLocation>
        <location evidence="1 8">Nucleus</location>
    </subcellularLocation>
</comment>
<feature type="domain" description="Homeobox" evidence="9">
    <location>
        <begin position="79"/>
        <end position="142"/>
    </location>
</feature>
<dbReference type="InterPro" id="IPR008422">
    <property type="entry name" value="KN_HD"/>
</dbReference>
<dbReference type="SMART" id="SM00389">
    <property type="entry name" value="HOX"/>
    <property type="match status" value="1"/>
</dbReference>
<dbReference type="AlphaFoldDB" id="M1BZP0"/>
<dbReference type="Pfam" id="PF05920">
    <property type="entry name" value="Homeobox_KN"/>
    <property type="match status" value="1"/>
</dbReference>
<dbReference type="SMR" id="M1BZP0"/>
<dbReference type="CDD" id="cd00086">
    <property type="entry name" value="homeodomain"/>
    <property type="match status" value="1"/>
</dbReference>
<evidence type="ECO:0000256" key="7">
    <source>
        <dbReference type="ARBA" id="ARBA00023242"/>
    </source>
</evidence>
<keyword evidence="6" id="KW-0804">Transcription</keyword>
<evidence type="ECO:0000256" key="6">
    <source>
        <dbReference type="ARBA" id="ARBA00023163"/>
    </source>
</evidence>
<organism evidence="10 11">
    <name type="scientific">Solanum tuberosum</name>
    <name type="common">Potato</name>
    <dbReference type="NCBI Taxonomy" id="4113"/>
    <lineage>
        <taxon>Eukaryota</taxon>
        <taxon>Viridiplantae</taxon>
        <taxon>Streptophyta</taxon>
        <taxon>Embryophyta</taxon>
        <taxon>Tracheophyta</taxon>
        <taxon>Spermatophyta</taxon>
        <taxon>Magnoliopsida</taxon>
        <taxon>eudicotyledons</taxon>
        <taxon>Gunneridae</taxon>
        <taxon>Pentapetalae</taxon>
        <taxon>asterids</taxon>
        <taxon>lamiids</taxon>
        <taxon>Solanales</taxon>
        <taxon>Solanaceae</taxon>
        <taxon>Solanoideae</taxon>
        <taxon>Solaneae</taxon>
        <taxon>Solanum</taxon>
    </lineage>
</organism>
<dbReference type="PANTHER" id="PTHR11850">
    <property type="entry name" value="HOMEOBOX PROTEIN TRANSCRIPTION FACTORS"/>
    <property type="match status" value="1"/>
</dbReference>
<dbReference type="InterPro" id="IPR050224">
    <property type="entry name" value="TALE_homeobox"/>
</dbReference>
<keyword evidence="4 8" id="KW-0238">DNA-binding</keyword>
<feature type="DNA-binding region" description="Homeobox" evidence="8">
    <location>
        <begin position="81"/>
        <end position="143"/>
    </location>
</feature>
<evidence type="ECO:0000313" key="11">
    <source>
        <dbReference type="Proteomes" id="UP000011115"/>
    </source>
</evidence>
<dbReference type="InParanoid" id="M1BZP0"/>
<dbReference type="Pfam" id="PF07526">
    <property type="entry name" value="POX"/>
    <property type="match status" value="1"/>
</dbReference>
<dbReference type="InterPro" id="IPR006563">
    <property type="entry name" value="POX_dom"/>
</dbReference>
<dbReference type="FunFam" id="1.10.10.60:FF:000083">
    <property type="entry name" value="BEL1-like homeodomain protein 4"/>
    <property type="match status" value="1"/>
</dbReference>
<proteinExistence type="inferred from homology"/>